<dbReference type="AlphaFoldDB" id="A0A8K0HJY3"/>
<protein>
    <submittedName>
        <fullName evidence="1">Uncharacterized protein</fullName>
    </submittedName>
</protein>
<proteinExistence type="predicted"/>
<evidence type="ECO:0000313" key="2">
    <source>
        <dbReference type="Proteomes" id="UP000796880"/>
    </source>
</evidence>
<sequence length="222" mass="25445">MKPSKEGRYTLYIRRQIRLFEDALTSDKNWKDHYFFIKREGIFGPIGMSESESAMLGRKEGCIRLLYSEPSLRASYFAADMGKLKIKMPSKIDIEELQKKKKKVALKSGKEKQAITVLELEDSLIVRTDSALVGPIVDALMNQHNHSILHKTPFEEINLESEQCALKLAQNSCYLYEALIKANNVYRKKDEAYNNVLATKKTFEEDNLSFKKAAIEATNRAE</sequence>
<dbReference type="Proteomes" id="UP000796880">
    <property type="component" value="Unassembled WGS sequence"/>
</dbReference>
<gene>
    <name evidence="1" type="ORF">FNV43_RR04539</name>
</gene>
<keyword evidence="2" id="KW-1185">Reference proteome</keyword>
<reference evidence="1" key="1">
    <citation type="submission" date="2020-03" db="EMBL/GenBank/DDBJ databases">
        <title>A high-quality chromosome-level genome assembly of a woody plant with both climbing and erect habits, Rhamnella rubrinervis.</title>
        <authorList>
            <person name="Lu Z."/>
            <person name="Yang Y."/>
            <person name="Zhu X."/>
            <person name="Sun Y."/>
        </authorList>
    </citation>
    <scope>NUCLEOTIDE SEQUENCE</scope>
    <source>
        <strain evidence="1">BYM</strain>
        <tissue evidence="1">Leaf</tissue>
    </source>
</reference>
<dbReference type="OrthoDB" id="1750920at2759"/>
<organism evidence="1 2">
    <name type="scientific">Rhamnella rubrinervis</name>
    <dbReference type="NCBI Taxonomy" id="2594499"/>
    <lineage>
        <taxon>Eukaryota</taxon>
        <taxon>Viridiplantae</taxon>
        <taxon>Streptophyta</taxon>
        <taxon>Embryophyta</taxon>
        <taxon>Tracheophyta</taxon>
        <taxon>Spermatophyta</taxon>
        <taxon>Magnoliopsida</taxon>
        <taxon>eudicotyledons</taxon>
        <taxon>Gunneridae</taxon>
        <taxon>Pentapetalae</taxon>
        <taxon>rosids</taxon>
        <taxon>fabids</taxon>
        <taxon>Rosales</taxon>
        <taxon>Rhamnaceae</taxon>
        <taxon>rhamnoid group</taxon>
        <taxon>Rhamneae</taxon>
        <taxon>Rhamnella</taxon>
    </lineage>
</organism>
<comment type="caution">
    <text evidence="1">The sequence shown here is derived from an EMBL/GenBank/DDBJ whole genome shotgun (WGS) entry which is preliminary data.</text>
</comment>
<evidence type="ECO:0000313" key="1">
    <source>
        <dbReference type="EMBL" id="KAF3454092.1"/>
    </source>
</evidence>
<dbReference type="EMBL" id="VOIH02000002">
    <property type="protein sequence ID" value="KAF3454092.1"/>
    <property type="molecule type" value="Genomic_DNA"/>
</dbReference>
<name>A0A8K0HJY3_9ROSA</name>
<accession>A0A8K0HJY3</accession>